<dbReference type="EMBL" id="JACXVP010000010">
    <property type="protein sequence ID" value="KAG5583320.1"/>
    <property type="molecule type" value="Genomic_DNA"/>
</dbReference>
<gene>
    <name evidence="1" type="ORF">H5410_053947</name>
</gene>
<keyword evidence="2" id="KW-1185">Reference proteome</keyword>
<comment type="caution">
    <text evidence="1">The sequence shown here is derived from an EMBL/GenBank/DDBJ whole genome shotgun (WGS) entry which is preliminary data.</text>
</comment>
<evidence type="ECO:0000313" key="1">
    <source>
        <dbReference type="EMBL" id="KAG5583320.1"/>
    </source>
</evidence>
<name>A0A9J5X8Q8_SOLCO</name>
<dbReference type="AlphaFoldDB" id="A0A9J5X8Q8"/>
<reference evidence="1 2" key="1">
    <citation type="submission" date="2020-09" db="EMBL/GenBank/DDBJ databases">
        <title>De no assembly of potato wild relative species, Solanum commersonii.</title>
        <authorList>
            <person name="Cho K."/>
        </authorList>
    </citation>
    <scope>NUCLEOTIDE SEQUENCE [LARGE SCALE GENOMIC DNA]</scope>
    <source>
        <strain evidence="1">LZ3.2</strain>
        <tissue evidence="1">Leaf</tissue>
    </source>
</reference>
<dbReference type="OrthoDB" id="1405557at2759"/>
<accession>A0A9J5X8Q8</accession>
<dbReference type="Proteomes" id="UP000824120">
    <property type="component" value="Chromosome 10"/>
</dbReference>
<evidence type="ECO:0000313" key="2">
    <source>
        <dbReference type="Proteomes" id="UP000824120"/>
    </source>
</evidence>
<protein>
    <submittedName>
        <fullName evidence="1">Uncharacterized protein</fullName>
    </submittedName>
</protein>
<organism evidence="1 2">
    <name type="scientific">Solanum commersonii</name>
    <name type="common">Commerson's wild potato</name>
    <name type="synonym">Commerson's nightshade</name>
    <dbReference type="NCBI Taxonomy" id="4109"/>
    <lineage>
        <taxon>Eukaryota</taxon>
        <taxon>Viridiplantae</taxon>
        <taxon>Streptophyta</taxon>
        <taxon>Embryophyta</taxon>
        <taxon>Tracheophyta</taxon>
        <taxon>Spermatophyta</taxon>
        <taxon>Magnoliopsida</taxon>
        <taxon>eudicotyledons</taxon>
        <taxon>Gunneridae</taxon>
        <taxon>Pentapetalae</taxon>
        <taxon>asterids</taxon>
        <taxon>lamiids</taxon>
        <taxon>Solanales</taxon>
        <taxon>Solanaceae</taxon>
        <taxon>Solanoideae</taxon>
        <taxon>Solaneae</taxon>
        <taxon>Solanum</taxon>
    </lineage>
</organism>
<sequence>MGVLHYKVPFCGANIGKFYRFKGDYSINKRGYVKSHNKGSFFSRGINNIPNMDEIFGDDKRKVRTGPNPLHNK</sequence>
<proteinExistence type="predicted"/>